<dbReference type="Gene3D" id="3.40.50.10490">
    <property type="entry name" value="Glucose-6-phosphate isomerase like protein, domain 1"/>
    <property type="match status" value="1"/>
</dbReference>
<dbReference type="SUPFAM" id="SSF53697">
    <property type="entry name" value="SIS domain"/>
    <property type="match status" value="1"/>
</dbReference>
<organism evidence="7">
    <name type="scientific">marine sediment metagenome</name>
    <dbReference type="NCBI Taxonomy" id="412755"/>
    <lineage>
        <taxon>unclassified sequences</taxon>
        <taxon>metagenomes</taxon>
        <taxon>ecological metagenomes</taxon>
    </lineage>
</organism>
<accession>X1SQD2</accession>
<dbReference type="Gene3D" id="3.60.20.10">
    <property type="entry name" value="Glutamine Phosphoribosylpyrophosphate, subunit 1, domain 1"/>
    <property type="match status" value="1"/>
</dbReference>
<keyword evidence="3" id="KW-0032">Aminotransferase</keyword>
<dbReference type="EMBL" id="BARW01005286">
    <property type="protein sequence ID" value="GAI77540.1"/>
    <property type="molecule type" value="Genomic_DNA"/>
</dbReference>
<dbReference type="InterPro" id="IPR029055">
    <property type="entry name" value="Ntn_hydrolases_N"/>
</dbReference>
<evidence type="ECO:0000256" key="3">
    <source>
        <dbReference type="ARBA" id="ARBA00022576"/>
    </source>
</evidence>
<feature type="non-terminal residue" evidence="7">
    <location>
        <position position="1"/>
    </location>
</feature>
<dbReference type="GO" id="GO:0006487">
    <property type="term" value="P:protein N-linked glycosylation"/>
    <property type="evidence" value="ECO:0007669"/>
    <property type="project" value="TreeGrafter"/>
</dbReference>
<dbReference type="InterPro" id="IPR047084">
    <property type="entry name" value="GFAT_N"/>
</dbReference>
<dbReference type="GO" id="GO:0004360">
    <property type="term" value="F:glutamine-fructose-6-phosphate transaminase (isomerizing) activity"/>
    <property type="evidence" value="ECO:0007669"/>
    <property type="project" value="UniProtKB-EC"/>
</dbReference>
<dbReference type="PANTHER" id="PTHR10937:SF0">
    <property type="entry name" value="GLUTAMINE--FRUCTOSE-6-PHOSPHATE TRANSAMINASE (ISOMERIZING)"/>
    <property type="match status" value="1"/>
</dbReference>
<name>X1SQD2_9ZZZZ</name>
<dbReference type="GO" id="GO:0006002">
    <property type="term" value="P:fructose 6-phosphate metabolic process"/>
    <property type="evidence" value="ECO:0007669"/>
    <property type="project" value="TreeGrafter"/>
</dbReference>
<comment type="catalytic activity">
    <reaction evidence="1">
        <text>D-fructose 6-phosphate + L-glutamine = D-glucosamine 6-phosphate + L-glutamate</text>
        <dbReference type="Rhea" id="RHEA:13237"/>
        <dbReference type="ChEBI" id="CHEBI:29985"/>
        <dbReference type="ChEBI" id="CHEBI:58359"/>
        <dbReference type="ChEBI" id="CHEBI:58725"/>
        <dbReference type="ChEBI" id="CHEBI:61527"/>
        <dbReference type="EC" id="2.6.1.16"/>
    </reaction>
</comment>
<reference evidence="7" key="1">
    <citation type="journal article" date="2014" name="Front. Microbiol.">
        <title>High frequency of phylogenetically diverse reductive dehalogenase-homologous genes in deep subseafloor sedimentary metagenomes.</title>
        <authorList>
            <person name="Kawai M."/>
            <person name="Futagami T."/>
            <person name="Toyoda A."/>
            <person name="Takaki Y."/>
            <person name="Nishi S."/>
            <person name="Hori S."/>
            <person name="Arai W."/>
            <person name="Tsubouchi T."/>
            <person name="Morono Y."/>
            <person name="Uchiyama I."/>
            <person name="Ito T."/>
            <person name="Fujiyama A."/>
            <person name="Inagaki F."/>
            <person name="Takami H."/>
        </authorList>
    </citation>
    <scope>NUCLEOTIDE SEQUENCE</scope>
    <source>
        <strain evidence="7">Expedition CK06-06</strain>
    </source>
</reference>
<dbReference type="EC" id="2.6.1.16" evidence="2"/>
<evidence type="ECO:0000256" key="5">
    <source>
        <dbReference type="ARBA" id="ARBA00022962"/>
    </source>
</evidence>
<protein>
    <recommendedName>
        <fullName evidence="2">glutamine--fructose-6-phosphate transaminase (isomerizing)</fullName>
        <ecNumber evidence="2">2.6.1.16</ecNumber>
    </recommendedName>
</protein>
<proteinExistence type="predicted"/>
<comment type="caution">
    <text evidence="7">The sequence shown here is derived from an EMBL/GenBank/DDBJ whole genome shotgun (WGS) entry which is preliminary data.</text>
</comment>
<feature type="domain" description="Glutamine amidotransferase type-2" evidence="6">
    <location>
        <begin position="1"/>
        <end position="168"/>
    </location>
</feature>
<dbReference type="CDD" id="cd00714">
    <property type="entry name" value="GFAT"/>
    <property type="match status" value="1"/>
</dbReference>
<evidence type="ECO:0000256" key="2">
    <source>
        <dbReference type="ARBA" id="ARBA00012916"/>
    </source>
</evidence>
<dbReference type="InterPro" id="IPR017932">
    <property type="entry name" value="GATase_2_dom"/>
</dbReference>
<evidence type="ECO:0000313" key="7">
    <source>
        <dbReference type="EMBL" id="GAI77540.1"/>
    </source>
</evidence>
<keyword evidence="4" id="KW-0808">Transferase</keyword>
<dbReference type="PANTHER" id="PTHR10937">
    <property type="entry name" value="GLUCOSAMINE--FRUCTOSE-6-PHOSPHATE AMINOTRANSFERASE, ISOMERIZING"/>
    <property type="match status" value="1"/>
</dbReference>
<dbReference type="SUPFAM" id="SSF56235">
    <property type="entry name" value="N-terminal nucleophile aminohydrolases (Ntn hydrolases)"/>
    <property type="match status" value="1"/>
</dbReference>
<evidence type="ECO:0000256" key="4">
    <source>
        <dbReference type="ARBA" id="ARBA00022679"/>
    </source>
</evidence>
<keyword evidence="5" id="KW-0315">Glutamine amidotransferase</keyword>
<evidence type="ECO:0000259" key="6">
    <source>
        <dbReference type="PROSITE" id="PS51278"/>
    </source>
</evidence>
<dbReference type="InterPro" id="IPR046348">
    <property type="entry name" value="SIS_dom_sf"/>
</dbReference>
<feature type="non-terminal residue" evidence="7">
    <location>
        <position position="244"/>
    </location>
</feature>
<dbReference type="GO" id="GO:0097367">
    <property type="term" value="F:carbohydrate derivative binding"/>
    <property type="evidence" value="ECO:0007669"/>
    <property type="project" value="InterPro"/>
</dbReference>
<sequence>DAIRVKALKKVTPPLDGTTGIGHTRWATHGEPSQINAHPHLDCTGNIAVVHNGVINNFQSLKQQLTSEGHNFTSETDTEVIPHLIEKYYNGNLEKAVEAALGDIEGSYAIIVLVPGEPKLVVARKDSPVIIGIGDRENFVASDVPAVLDYSNRVIYLEDGDIGVVTADSIKVRRHGTGVTREEHKILWTVEDAQKAGYEHFMLKEIHEQPKVIRDTLAGWVSGEPAAELEMMRDTGIETMLMLA</sequence>
<evidence type="ECO:0000256" key="1">
    <source>
        <dbReference type="ARBA" id="ARBA00001031"/>
    </source>
</evidence>
<dbReference type="GO" id="GO:0006047">
    <property type="term" value="P:UDP-N-acetylglucosamine metabolic process"/>
    <property type="evidence" value="ECO:0007669"/>
    <property type="project" value="TreeGrafter"/>
</dbReference>
<dbReference type="PROSITE" id="PS51278">
    <property type="entry name" value="GATASE_TYPE_2"/>
    <property type="match status" value="1"/>
</dbReference>
<gene>
    <name evidence="7" type="ORF">S12H4_11640</name>
</gene>
<dbReference type="AlphaFoldDB" id="X1SQD2"/>
<dbReference type="Pfam" id="PF13522">
    <property type="entry name" value="GATase_6"/>
    <property type="match status" value="1"/>
</dbReference>